<evidence type="ECO:0000256" key="2">
    <source>
        <dbReference type="SAM" id="Phobius"/>
    </source>
</evidence>
<sequence>MLLPLPAQAAGDDAARASASAPGLHRAGEAKQEAQDKRADLPAPPMALLFGIGAVGVIWGRRLAADARKARERAERKG</sequence>
<evidence type="ECO:0000313" key="3">
    <source>
        <dbReference type="EMBL" id="MBB5986961.1"/>
    </source>
</evidence>
<keyword evidence="2" id="KW-0472">Membrane</keyword>
<dbReference type="RefSeq" id="WP_184155084.1">
    <property type="nucleotide sequence ID" value="NZ_JACHKA010000001.1"/>
</dbReference>
<proteinExistence type="predicted"/>
<feature type="compositionally biased region" description="Basic and acidic residues" evidence="1">
    <location>
        <begin position="26"/>
        <end position="39"/>
    </location>
</feature>
<evidence type="ECO:0000256" key="1">
    <source>
        <dbReference type="SAM" id="MobiDB-lite"/>
    </source>
</evidence>
<name>A0ABR6NIM8_9SPHN</name>
<feature type="compositionally biased region" description="Low complexity" evidence="1">
    <location>
        <begin position="1"/>
        <end position="24"/>
    </location>
</feature>
<feature type="transmembrane region" description="Helical" evidence="2">
    <location>
        <begin position="46"/>
        <end position="64"/>
    </location>
</feature>
<protein>
    <recommendedName>
        <fullName evidence="5">PEP-CTERM sorting domain-containing protein</fullName>
    </recommendedName>
</protein>
<keyword evidence="2" id="KW-0812">Transmembrane</keyword>
<evidence type="ECO:0000313" key="4">
    <source>
        <dbReference type="Proteomes" id="UP001138540"/>
    </source>
</evidence>
<accession>A0ABR6NIM8</accession>
<organism evidence="3 4">
    <name type="scientific">Sphingobium lignivorans</name>
    <dbReference type="NCBI Taxonomy" id="2735886"/>
    <lineage>
        <taxon>Bacteria</taxon>
        <taxon>Pseudomonadati</taxon>
        <taxon>Pseudomonadota</taxon>
        <taxon>Alphaproteobacteria</taxon>
        <taxon>Sphingomonadales</taxon>
        <taxon>Sphingomonadaceae</taxon>
        <taxon>Sphingobium</taxon>
    </lineage>
</organism>
<dbReference type="EMBL" id="JACHKA010000001">
    <property type="protein sequence ID" value="MBB5986961.1"/>
    <property type="molecule type" value="Genomic_DNA"/>
</dbReference>
<feature type="region of interest" description="Disordered" evidence="1">
    <location>
        <begin position="1"/>
        <end position="39"/>
    </location>
</feature>
<gene>
    <name evidence="3" type="ORF">HNP60_002935</name>
</gene>
<evidence type="ECO:0008006" key="5">
    <source>
        <dbReference type="Google" id="ProtNLM"/>
    </source>
</evidence>
<comment type="caution">
    <text evidence="3">The sequence shown here is derived from an EMBL/GenBank/DDBJ whole genome shotgun (WGS) entry which is preliminary data.</text>
</comment>
<keyword evidence="2" id="KW-1133">Transmembrane helix</keyword>
<keyword evidence="4" id="KW-1185">Reference proteome</keyword>
<reference evidence="3 4" key="1">
    <citation type="submission" date="2020-08" db="EMBL/GenBank/DDBJ databases">
        <title>Exploring microbial biodiversity for novel pathways involved in the catabolism of aromatic compounds derived from lignin.</title>
        <authorList>
            <person name="Elkins J."/>
        </authorList>
    </citation>
    <scope>NUCLEOTIDE SEQUENCE [LARGE SCALE GENOMIC DNA]</scope>
    <source>
        <strain evidence="3 4">B1D3A</strain>
    </source>
</reference>
<dbReference type="Proteomes" id="UP001138540">
    <property type="component" value="Unassembled WGS sequence"/>
</dbReference>